<organism evidence="2 3">
    <name type="scientific">Stephania yunnanensis</name>
    <dbReference type="NCBI Taxonomy" id="152371"/>
    <lineage>
        <taxon>Eukaryota</taxon>
        <taxon>Viridiplantae</taxon>
        <taxon>Streptophyta</taxon>
        <taxon>Embryophyta</taxon>
        <taxon>Tracheophyta</taxon>
        <taxon>Spermatophyta</taxon>
        <taxon>Magnoliopsida</taxon>
        <taxon>Ranunculales</taxon>
        <taxon>Menispermaceae</taxon>
        <taxon>Menispermoideae</taxon>
        <taxon>Cissampelideae</taxon>
        <taxon>Stephania</taxon>
    </lineage>
</organism>
<evidence type="ECO:0000313" key="3">
    <source>
        <dbReference type="Proteomes" id="UP001420932"/>
    </source>
</evidence>
<dbReference type="Proteomes" id="UP001420932">
    <property type="component" value="Unassembled WGS sequence"/>
</dbReference>
<dbReference type="AlphaFoldDB" id="A0AAP0PZX7"/>
<keyword evidence="3" id="KW-1185">Reference proteome</keyword>
<reference evidence="2 3" key="1">
    <citation type="submission" date="2024-01" db="EMBL/GenBank/DDBJ databases">
        <title>Genome assemblies of Stephania.</title>
        <authorList>
            <person name="Yang L."/>
        </authorList>
    </citation>
    <scope>NUCLEOTIDE SEQUENCE [LARGE SCALE GENOMIC DNA]</scope>
    <source>
        <strain evidence="2">YNDBR</strain>
        <tissue evidence="2">Leaf</tissue>
    </source>
</reference>
<protein>
    <submittedName>
        <fullName evidence="2">Uncharacterized protein</fullName>
    </submittedName>
</protein>
<feature type="region of interest" description="Disordered" evidence="1">
    <location>
        <begin position="75"/>
        <end position="118"/>
    </location>
</feature>
<proteinExistence type="predicted"/>
<name>A0AAP0PZX7_9MAGN</name>
<evidence type="ECO:0000256" key="1">
    <source>
        <dbReference type="SAM" id="MobiDB-lite"/>
    </source>
</evidence>
<evidence type="ECO:0000313" key="2">
    <source>
        <dbReference type="EMBL" id="KAK9160704.1"/>
    </source>
</evidence>
<dbReference type="EMBL" id="JBBNAF010000003">
    <property type="protein sequence ID" value="KAK9160704.1"/>
    <property type="molecule type" value="Genomic_DNA"/>
</dbReference>
<sequence length="118" mass="13405">MSLLLALAFVDLPRDVHPHKLTSLRSSSHNFLFALGCHVTRNHPCTTRHHTSLDQSDDDMWHSRTTQCVIVDVSTNQEVSRQRDNTKGTATRGGHLFSSQKQPYDALRRTSHLPNPQH</sequence>
<comment type="caution">
    <text evidence="2">The sequence shown here is derived from an EMBL/GenBank/DDBJ whole genome shotgun (WGS) entry which is preliminary data.</text>
</comment>
<gene>
    <name evidence="2" type="ORF">Syun_007045</name>
</gene>
<accession>A0AAP0PZX7</accession>